<comment type="caution">
    <text evidence="2">The sequence shown here is derived from an EMBL/GenBank/DDBJ whole genome shotgun (WGS) entry which is preliminary data.</text>
</comment>
<feature type="signal peptide" evidence="1">
    <location>
        <begin position="1"/>
        <end position="24"/>
    </location>
</feature>
<dbReference type="EMBL" id="JBHRTD010000006">
    <property type="protein sequence ID" value="MFC3137219.1"/>
    <property type="molecule type" value="Genomic_DNA"/>
</dbReference>
<name>A0ABV7G6U5_9GAMM</name>
<feature type="chain" id="PRO_5045258569" evidence="1">
    <location>
        <begin position="25"/>
        <end position="489"/>
    </location>
</feature>
<evidence type="ECO:0000256" key="1">
    <source>
        <dbReference type="SAM" id="SignalP"/>
    </source>
</evidence>
<dbReference type="RefSeq" id="WP_248935461.1">
    <property type="nucleotide sequence ID" value="NZ_JAKILF010000002.1"/>
</dbReference>
<proteinExistence type="predicted"/>
<sequence>MKIPFACSLLLFVALVINSAPAHATDTDVALEAFQQATADILEEGRENGQKYSELIQEMADLMAASESARVALKSGNTGTLESLARSNVSLGKKYIVEYRKFLNNVDPNSSCARQPQTRKMLEQVEELDLAANNIAPLAATQDEMEAYAAFMELNKYQVLVASVPNMFEAAQLCVMQDGLPALVEGMQELEALLGNAVANGELDANTLPQQAPEYPQPEDDNWIKPNEHIVEQVSFYPDQIPSFNDLSMVYAENRDQLTQLRFSNGLSIDDDLMLVLPPSVGANGYYSASITGTVETQDYIATLDIKIERLASKPIAGFSGVTDSLKTCIDASAKQQMAKFTHQLEVISCELPAGEFVSLEALSEMPNLTMVALSGGTLGPLTPLANLPELSNLMLVQADIPRFGDLSGIKAVMQFSKVHSQDWIALASAGTDSIMMEKIPDCSSLDKLAKAPEVAFLLGRPSAGELNEYLRQLDAGEKRIGIIASCVN</sequence>
<evidence type="ECO:0000313" key="2">
    <source>
        <dbReference type="EMBL" id="MFC3137219.1"/>
    </source>
</evidence>
<protein>
    <submittedName>
        <fullName evidence="2">Uncharacterized protein</fullName>
    </submittedName>
</protein>
<organism evidence="2 3">
    <name type="scientific">Shewanella submarina</name>
    <dbReference type="NCBI Taxonomy" id="2016376"/>
    <lineage>
        <taxon>Bacteria</taxon>
        <taxon>Pseudomonadati</taxon>
        <taxon>Pseudomonadota</taxon>
        <taxon>Gammaproteobacteria</taxon>
        <taxon>Alteromonadales</taxon>
        <taxon>Shewanellaceae</taxon>
        <taxon>Shewanella</taxon>
    </lineage>
</organism>
<keyword evidence="1" id="KW-0732">Signal</keyword>
<dbReference type="Proteomes" id="UP001595621">
    <property type="component" value="Unassembled WGS sequence"/>
</dbReference>
<evidence type="ECO:0000313" key="3">
    <source>
        <dbReference type="Proteomes" id="UP001595621"/>
    </source>
</evidence>
<reference evidence="3" key="1">
    <citation type="journal article" date="2019" name="Int. J. Syst. Evol. Microbiol.">
        <title>The Global Catalogue of Microorganisms (GCM) 10K type strain sequencing project: providing services to taxonomists for standard genome sequencing and annotation.</title>
        <authorList>
            <consortium name="The Broad Institute Genomics Platform"/>
            <consortium name="The Broad Institute Genome Sequencing Center for Infectious Disease"/>
            <person name="Wu L."/>
            <person name="Ma J."/>
        </authorList>
    </citation>
    <scope>NUCLEOTIDE SEQUENCE [LARGE SCALE GENOMIC DNA]</scope>
    <source>
        <strain evidence="3">KCTC 52277</strain>
    </source>
</reference>
<accession>A0ABV7G6U5</accession>
<gene>
    <name evidence="2" type="ORF">ACFOE0_03350</name>
</gene>
<keyword evidence="3" id="KW-1185">Reference proteome</keyword>